<evidence type="ECO:0000256" key="1">
    <source>
        <dbReference type="SAM" id="Phobius"/>
    </source>
</evidence>
<gene>
    <name evidence="2" type="ORF">J2W91_002812</name>
</gene>
<evidence type="ECO:0000313" key="3">
    <source>
        <dbReference type="Proteomes" id="UP001254832"/>
    </source>
</evidence>
<name>A0AAP5H115_PAEAM</name>
<accession>A0AAP5H115</accession>
<comment type="caution">
    <text evidence="2">The sequence shown here is derived from an EMBL/GenBank/DDBJ whole genome shotgun (WGS) entry which is preliminary data.</text>
</comment>
<protein>
    <recommendedName>
        <fullName evidence="4">DUF4179 domain-containing protein</fullName>
    </recommendedName>
</protein>
<sequence>MMKESNQPLTEQNLTNIKQLFYERVAMNEAKMVKPSAVSQDSPIPLTRAKPRRKKIRKAIFIPVTAVLSLCVVTGAAASVGIIDLSSVLHFLGGDRLSILEPVHQVSEDQGIRMEVIGAARDGDTTEIYVALTDLTGHRIDDTLDIYDFRVSGGRANNAQVVHYDESKQTAIVRFLIQGKVSSQRITVRINTMMSGAARNDEYRVHMDWDKLLHEKNNLSYDVLDRETDSISGLGGEAGNELWESGKIPVLHPDVTQIPITGMEWMHISNIGFIDDQLHIQINPDNEIGEYNYGHFYFTNEQGKKLDIPEYSISYGHYMKDGVGYGGDYIEYVYDLSAQSSAGQLDQIKLKGSFTNITEVLKGNWTTTFDLKMDASRKVGATQLTEPDGSQVPISIQLSTIGVTLIGDKLEKVPLDDLRMEIYLKDGSRLTAVSGFISLDQDLIKWISPSTIPVHDVSHLLINGQKVALQDE</sequence>
<keyword evidence="1" id="KW-1133">Transmembrane helix</keyword>
<dbReference type="Proteomes" id="UP001254832">
    <property type="component" value="Unassembled WGS sequence"/>
</dbReference>
<keyword evidence="1" id="KW-0472">Membrane</keyword>
<keyword evidence="1" id="KW-0812">Transmembrane</keyword>
<feature type="transmembrane region" description="Helical" evidence="1">
    <location>
        <begin position="60"/>
        <end position="83"/>
    </location>
</feature>
<organism evidence="2 3">
    <name type="scientific">Paenibacillus amylolyticus</name>
    <dbReference type="NCBI Taxonomy" id="1451"/>
    <lineage>
        <taxon>Bacteria</taxon>
        <taxon>Bacillati</taxon>
        <taxon>Bacillota</taxon>
        <taxon>Bacilli</taxon>
        <taxon>Bacillales</taxon>
        <taxon>Paenibacillaceae</taxon>
        <taxon>Paenibacillus</taxon>
    </lineage>
</organism>
<evidence type="ECO:0000313" key="2">
    <source>
        <dbReference type="EMBL" id="MDR6724344.1"/>
    </source>
</evidence>
<dbReference type="EMBL" id="JAVDTR010000007">
    <property type="protein sequence ID" value="MDR6724344.1"/>
    <property type="molecule type" value="Genomic_DNA"/>
</dbReference>
<reference evidence="2" key="1">
    <citation type="submission" date="2023-07" db="EMBL/GenBank/DDBJ databases">
        <title>Sorghum-associated microbial communities from plants grown in Nebraska, USA.</title>
        <authorList>
            <person name="Schachtman D."/>
        </authorList>
    </citation>
    <scope>NUCLEOTIDE SEQUENCE</scope>
    <source>
        <strain evidence="2">BE80</strain>
    </source>
</reference>
<proteinExistence type="predicted"/>
<dbReference type="AlphaFoldDB" id="A0AAP5H115"/>
<evidence type="ECO:0008006" key="4">
    <source>
        <dbReference type="Google" id="ProtNLM"/>
    </source>
</evidence>